<gene>
    <name evidence="6" type="ORF">ET445_10715</name>
</gene>
<dbReference type="PRINTS" id="PR00368">
    <property type="entry name" value="FADPNR"/>
</dbReference>
<dbReference type="Pfam" id="PF07992">
    <property type="entry name" value="Pyr_redox_2"/>
    <property type="match status" value="1"/>
</dbReference>
<dbReference type="EMBL" id="CP035491">
    <property type="protein sequence ID" value="QAY73747.1"/>
    <property type="molecule type" value="Genomic_DNA"/>
</dbReference>
<dbReference type="PANTHER" id="PTHR48105">
    <property type="entry name" value="THIOREDOXIN REDUCTASE 1-RELATED-RELATED"/>
    <property type="match status" value="1"/>
</dbReference>
<evidence type="ECO:0000313" key="7">
    <source>
        <dbReference type="Proteomes" id="UP000291259"/>
    </source>
</evidence>
<dbReference type="Proteomes" id="UP000291259">
    <property type="component" value="Chromosome"/>
</dbReference>
<reference evidence="6 7" key="1">
    <citation type="submission" date="2019-01" db="EMBL/GenBank/DDBJ databases">
        <title>Genome sequencing of strain FW100M-8.</title>
        <authorList>
            <person name="Heo J."/>
            <person name="Kim S.-J."/>
            <person name="Kim J.-S."/>
            <person name="Hong S.-B."/>
            <person name="Kwon S.-W."/>
        </authorList>
    </citation>
    <scope>NUCLEOTIDE SEQUENCE [LARGE SCALE GENOMIC DNA]</scope>
    <source>
        <strain evidence="6 7">FW100M-8</strain>
    </source>
</reference>
<proteinExistence type="predicted"/>
<feature type="domain" description="FAD/NAD(P)-binding" evidence="5">
    <location>
        <begin position="60"/>
        <end position="334"/>
    </location>
</feature>
<sequence>MEGGVAACERRAPLRRLTAETEPQKTNHRNRTTESDPPMNEYFTTADGAHHVRPALRTVDVGIVGGGPAGLSAALVLGRARRSTVVIDGGRPRNRRAPHLHGVLGRDGMSPAEFLERGRKEARGYGVQILDGDVIAIEQVEGGFLLRGAYDVLARRVIVATGLVDDLPAIPGLAERWGTDAVMCPYCDGWEVRDRPLGVVATSPMSRNQAQLLRQWTADLTVFGAAEAGIADAELRAFAARGIRVAPPAIEVVGGPGELRVRTSDGEHDVARLFVGARPSPSDALLTGLGCDIHETPMGQVVTTDPTGRTSVDGVWAIGNVADLKSLVPLAVAAGVQSATQINISLLEEEIAQALESTPSGKEAAA</sequence>
<dbReference type="AlphaFoldDB" id="A0A4P6FIE9"/>
<dbReference type="KEGG" id="agf:ET445_10715"/>
<evidence type="ECO:0000256" key="4">
    <source>
        <dbReference type="SAM" id="MobiDB-lite"/>
    </source>
</evidence>
<dbReference type="GO" id="GO:0004791">
    <property type="term" value="F:thioredoxin-disulfide reductase (NADPH) activity"/>
    <property type="evidence" value="ECO:0007669"/>
    <property type="project" value="UniProtKB-EC"/>
</dbReference>
<organism evidence="6 7">
    <name type="scientific">Agromyces protaetiae</name>
    <dbReference type="NCBI Taxonomy" id="2509455"/>
    <lineage>
        <taxon>Bacteria</taxon>
        <taxon>Bacillati</taxon>
        <taxon>Actinomycetota</taxon>
        <taxon>Actinomycetes</taxon>
        <taxon>Micrococcales</taxon>
        <taxon>Microbacteriaceae</taxon>
        <taxon>Agromyces</taxon>
    </lineage>
</organism>
<evidence type="ECO:0000256" key="3">
    <source>
        <dbReference type="ARBA" id="ARBA00048132"/>
    </source>
</evidence>
<feature type="region of interest" description="Disordered" evidence="4">
    <location>
        <begin position="1"/>
        <end position="39"/>
    </location>
</feature>
<keyword evidence="1" id="KW-0285">Flavoprotein</keyword>
<accession>A0A4P6FIE9</accession>
<evidence type="ECO:0000256" key="1">
    <source>
        <dbReference type="ARBA" id="ARBA00022630"/>
    </source>
</evidence>
<feature type="compositionally biased region" description="Basic and acidic residues" evidence="4">
    <location>
        <begin position="8"/>
        <end position="25"/>
    </location>
</feature>
<keyword evidence="7" id="KW-1185">Reference proteome</keyword>
<evidence type="ECO:0000259" key="5">
    <source>
        <dbReference type="Pfam" id="PF07992"/>
    </source>
</evidence>
<evidence type="ECO:0000256" key="2">
    <source>
        <dbReference type="ARBA" id="ARBA00023002"/>
    </source>
</evidence>
<dbReference type="InterPro" id="IPR050097">
    <property type="entry name" value="Ferredoxin-NADP_redctase_2"/>
</dbReference>
<dbReference type="Gene3D" id="3.50.50.60">
    <property type="entry name" value="FAD/NAD(P)-binding domain"/>
    <property type="match status" value="2"/>
</dbReference>
<keyword evidence="2" id="KW-0560">Oxidoreductase</keyword>
<dbReference type="InterPro" id="IPR036188">
    <property type="entry name" value="FAD/NAD-bd_sf"/>
</dbReference>
<dbReference type="OrthoDB" id="9786503at2"/>
<dbReference type="PRINTS" id="PR00469">
    <property type="entry name" value="PNDRDTASEII"/>
</dbReference>
<comment type="catalytic activity">
    <reaction evidence="3">
        <text>[thioredoxin]-dithiol + NADP(+) = [thioredoxin]-disulfide + NADPH + H(+)</text>
        <dbReference type="Rhea" id="RHEA:20345"/>
        <dbReference type="Rhea" id="RHEA-COMP:10698"/>
        <dbReference type="Rhea" id="RHEA-COMP:10700"/>
        <dbReference type="ChEBI" id="CHEBI:15378"/>
        <dbReference type="ChEBI" id="CHEBI:29950"/>
        <dbReference type="ChEBI" id="CHEBI:50058"/>
        <dbReference type="ChEBI" id="CHEBI:57783"/>
        <dbReference type="ChEBI" id="CHEBI:58349"/>
        <dbReference type="EC" id="1.8.1.9"/>
    </reaction>
</comment>
<dbReference type="InterPro" id="IPR023753">
    <property type="entry name" value="FAD/NAD-binding_dom"/>
</dbReference>
<evidence type="ECO:0000313" key="6">
    <source>
        <dbReference type="EMBL" id="QAY73747.1"/>
    </source>
</evidence>
<name>A0A4P6FIE9_9MICO</name>
<protein>
    <submittedName>
        <fullName evidence="6">NAD(P)/FAD-dependent oxidoreductase</fullName>
    </submittedName>
</protein>
<dbReference type="SUPFAM" id="SSF51905">
    <property type="entry name" value="FAD/NAD(P)-binding domain"/>
    <property type="match status" value="1"/>
</dbReference>